<dbReference type="EMBL" id="CP036526">
    <property type="protein sequence ID" value="QDT09671.1"/>
    <property type="molecule type" value="Genomic_DNA"/>
</dbReference>
<evidence type="ECO:0000313" key="2">
    <source>
        <dbReference type="EMBL" id="QDT09671.1"/>
    </source>
</evidence>
<dbReference type="OrthoDB" id="5522031at2"/>
<dbReference type="GO" id="GO:0006629">
    <property type="term" value="P:lipid metabolic process"/>
    <property type="evidence" value="ECO:0007669"/>
    <property type="project" value="InterPro"/>
</dbReference>
<organism evidence="2 3">
    <name type="scientific">Stieleria marina</name>
    <dbReference type="NCBI Taxonomy" id="1930275"/>
    <lineage>
        <taxon>Bacteria</taxon>
        <taxon>Pseudomonadati</taxon>
        <taxon>Planctomycetota</taxon>
        <taxon>Planctomycetia</taxon>
        <taxon>Pirellulales</taxon>
        <taxon>Pirellulaceae</taxon>
        <taxon>Stieleria</taxon>
    </lineage>
</organism>
<keyword evidence="3" id="KW-1185">Reference proteome</keyword>
<dbReference type="Pfam" id="PF01764">
    <property type="entry name" value="Lipase_3"/>
    <property type="match status" value="1"/>
</dbReference>
<dbReference type="InterPro" id="IPR051218">
    <property type="entry name" value="Sec_MonoDiacylglyc_Lipase"/>
</dbReference>
<dbReference type="Proteomes" id="UP000319817">
    <property type="component" value="Chromosome"/>
</dbReference>
<dbReference type="Gene3D" id="3.40.50.1820">
    <property type="entry name" value="alpha/beta hydrolase"/>
    <property type="match status" value="1"/>
</dbReference>
<dbReference type="PANTHER" id="PTHR45856">
    <property type="entry name" value="ALPHA/BETA-HYDROLASES SUPERFAMILY PROTEIN"/>
    <property type="match status" value="1"/>
</dbReference>
<dbReference type="CDD" id="cd00519">
    <property type="entry name" value="Lipase_3"/>
    <property type="match status" value="1"/>
</dbReference>
<dbReference type="AlphaFoldDB" id="A0A517NRB5"/>
<gene>
    <name evidence="2" type="ORF">K239x_16190</name>
</gene>
<protein>
    <submittedName>
        <fullName evidence="2">Lipase (Class 3)</fullName>
    </submittedName>
</protein>
<proteinExistence type="predicted"/>
<feature type="domain" description="Fungal lipase-type" evidence="1">
    <location>
        <begin position="119"/>
        <end position="266"/>
    </location>
</feature>
<dbReference type="InterPro" id="IPR029058">
    <property type="entry name" value="AB_hydrolase_fold"/>
</dbReference>
<name>A0A517NRB5_9BACT</name>
<accession>A0A517NRB5</accession>
<evidence type="ECO:0000313" key="3">
    <source>
        <dbReference type="Proteomes" id="UP000319817"/>
    </source>
</evidence>
<reference evidence="2 3" key="1">
    <citation type="submission" date="2019-02" db="EMBL/GenBank/DDBJ databases">
        <title>Deep-cultivation of Planctomycetes and their phenomic and genomic characterization uncovers novel biology.</title>
        <authorList>
            <person name="Wiegand S."/>
            <person name="Jogler M."/>
            <person name="Boedeker C."/>
            <person name="Pinto D."/>
            <person name="Vollmers J."/>
            <person name="Rivas-Marin E."/>
            <person name="Kohn T."/>
            <person name="Peeters S.H."/>
            <person name="Heuer A."/>
            <person name="Rast P."/>
            <person name="Oberbeckmann S."/>
            <person name="Bunk B."/>
            <person name="Jeske O."/>
            <person name="Meyerdierks A."/>
            <person name="Storesund J.E."/>
            <person name="Kallscheuer N."/>
            <person name="Luecker S."/>
            <person name="Lage O.M."/>
            <person name="Pohl T."/>
            <person name="Merkel B.J."/>
            <person name="Hornburger P."/>
            <person name="Mueller R.-W."/>
            <person name="Bruemmer F."/>
            <person name="Labrenz M."/>
            <person name="Spormann A.M."/>
            <person name="Op den Camp H."/>
            <person name="Overmann J."/>
            <person name="Amann R."/>
            <person name="Jetten M.S.M."/>
            <person name="Mascher T."/>
            <person name="Medema M.H."/>
            <person name="Devos D.P."/>
            <person name="Kaster A.-K."/>
            <person name="Ovreas L."/>
            <person name="Rohde M."/>
            <person name="Galperin M.Y."/>
            <person name="Jogler C."/>
        </authorList>
    </citation>
    <scope>NUCLEOTIDE SEQUENCE [LARGE SCALE GENOMIC DNA]</scope>
    <source>
        <strain evidence="2 3">K23_9</strain>
    </source>
</reference>
<dbReference type="SUPFAM" id="SSF53474">
    <property type="entry name" value="alpha/beta-Hydrolases"/>
    <property type="match status" value="1"/>
</dbReference>
<evidence type="ECO:0000259" key="1">
    <source>
        <dbReference type="Pfam" id="PF01764"/>
    </source>
</evidence>
<dbReference type="PANTHER" id="PTHR45856:SF24">
    <property type="entry name" value="FUNGAL LIPASE-LIKE DOMAIN-CONTAINING PROTEIN"/>
    <property type="match status" value="1"/>
</dbReference>
<sequence>MTFLTILVSCIAFVAIVWCLFQVSRWWLGRPSGSDGLSAPRTSLDDAFKLDAQSGPVLDVSGGQHTPFQGHYLATACDLAYLPEAEARVRFRDELNLDARLISVDNTQVYVCQNAESIVVAFRGSEIPGSIDGFKDWLLTNARNFLVIPEGRLGTDFAAAGVGARFHRGFMEALAEVWNPLHQAVDEAMRFRERPLWITGHSLGGAIALMAAWRLHQHFIPVHQICTFGAPMVGNAKAAEAYAKEFPGKIVRYVDFNDMVPKLPTMSLFSNQYNHVQRELVLGEQEDADAVRLAGPAIASPDGPISQSVADEVWGNVQSRIASHLMGNYLAQINRQLS</sequence>
<dbReference type="InterPro" id="IPR002921">
    <property type="entry name" value="Fungal_lipase-type"/>
</dbReference>
<dbReference type="RefSeq" id="WP_145417246.1">
    <property type="nucleotide sequence ID" value="NZ_CP036526.1"/>
</dbReference>